<reference evidence="10" key="1">
    <citation type="journal article" date="2019" name="Int. J. Syst. Evol. Microbiol.">
        <title>The Global Catalogue of Microorganisms (GCM) 10K type strain sequencing project: providing services to taxonomists for standard genome sequencing and annotation.</title>
        <authorList>
            <consortium name="The Broad Institute Genomics Platform"/>
            <consortium name="The Broad Institute Genome Sequencing Center for Infectious Disease"/>
            <person name="Wu L."/>
            <person name="Ma J."/>
        </authorList>
    </citation>
    <scope>NUCLEOTIDE SEQUENCE [LARGE SCALE GENOMIC DNA]</scope>
    <source>
        <strain evidence="10">CCUG 56756</strain>
    </source>
</reference>
<dbReference type="InterPro" id="IPR014718">
    <property type="entry name" value="GH-type_carb-bd"/>
</dbReference>
<evidence type="ECO:0000256" key="7">
    <source>
        <dbReference type="ARBA" id="ARBA00023277"/>
    </source>
</evidence>
<evidence type="ECO:0000256" key="6">
    <source>
        <dbReference type="ARBA" id="ARBA00023235"/>
    </source>
</evidence>
<keyword evidence="7 8" id="KW-0119">Carbohydrate metabolism</keyword>
<keyword evidence="10" id="KW-1185">Reference proteome</keyword>
<comment type="pathway">
    <text evidence="2 8">Carbohydrate metabolism; hexose metabolism.</text>
</comment>
<dbReference type="PANTHER" id="PTHR10091:SF0">
    <property type="entry name" value="GALACTOSE MUTAROTASE"/>
    <property type="match status" value="1"/>
</dbReference>
<dbReference type="PANTHER" id="PTHR10091">
    <property type="entry name" value="ALDOSE-1-EPIMERASE"/>
    <property type="match status" value="1"/>
</dbReference>
<dbReference type="SUPFAM" id="SSF74650">
    <property type="entry name" value="Galactose mutarotase-like"/>
    <property type="match status" value="1"/>
</dbReference>
<evidence type="ECO:0000256" key="1">
    <source>
        <dbReference type="ARBA" id="ARBA00001614"/>
    </source>
</evidence>
<gene>
    <name evidence="9" type="ORF">ACFQ1X_01520</name>
</gene>
<evidence type="ECO:0000256" key="2">
    <source>
        <dbReference type="ARBA" id="ARBA00005028"/>
    </source>
</evidence>
<dbReference type="EC" id="5.1.3.3" evidence="4 8"/>
<accession>A0ABW3L881</accession>
<evidence type="ECO:0000256" key="8">
    <source>
        <dbReference type="PIRNR" id="PIRNR005096"/>
    </source>
</evidence>
<dbReference type="Gene3D" id="2.70.98.10">
    <property type="match status" value="1"/>
</dbReference>
<dbReference type="InterPro" id="IPR011013">
    <property type="entry name" value="Gal_mutarotase_sf_dom"/>
</dbReference>
<dbReference type="Pfam" id="PF01263">
    <property type="entry name" value="Aldose_epim"/>
    <property type="match status" value="1"/>
</dbReference>
<dbReference type="InterPro" id="IPR015443">
    <property type="entry name" value="Aldose_1-epimerase"/>
</dbReference>
<dbReference type="PROSITE" id="PS00545">
    <property type="entry name" value="ALDOSE_1_EPIMERASE"/>
    <property type="match status" value="1"/>
</dbReference>
<comment type="caution">
    <text evidence="9">The sequence shown here is derived from an EMBL/GenBank/DDBJ whole genome shotgun (WGS) entry which is preliminary data.</text>
</comment>
<dbReference type="CDD" id="cd09019">
    <property type="entry name" value="galactose_mutarotase_like"/>
    <property type="match status" value="1"/>
</dbReference>
<dbReference type="InterPro" id="IPR018052">
    <property type="entry name" value="Ald1_epimerase_CS"/>
</dbReference>
<evidence type="ECO:0000256" key="5">
    <source>
        <dbReference type="ARBA" id="ARBA00014165"/>
    </source>
</evidence>
<dbReference type="Proteomes" id="UP001597109">
    <property type="component" value="Unassembled WGS sequence"/>
</dbReference>
<evidence type="ECO:0000256" key="3">
    <source>
        <dbReference type="ARBA" id="ARBA00006206"/>
    </source>
</evidence>
<dbReference type="InterPro" id="IPR008183">
    <property type="entry name" value="Aldose_1/G6P_1-epimerase"/>
</dbReference>
<dbReference type="EMBL" id="JBHTKI010000003">
    <property type="protein sequence ID" value="MFD1030119.1"/>
    <property type="molecule type" value="Genomic_DNA"/>
</dbReference>
<evidence type="ECO:0000256" key="4">
    <source>
        <dbReference type="ARBA" id="ARBA00013185"/>
    </source>
</evidence>
<sequence length="355" mass="38955">MIIEQQPVGQQIFGEKDGKPVTLYTIKNKWGFQVSCIDYGCIITEILSPDRTGKLENVVLSLDTLEEYQRDVHFLGAVAGRFAGRIKDGSADIAGRNYQLDRNSNGHHLHGGGSGWHSVVWHSAPFEEADGAGVEFSYTSPDGEGGYPGKLDMTIRYFVKDDANELIISYEGTADCDTLLNPTNHSYFNLSGKLKRDVLEHNVKIPSDAYLELDGELLPTGKLLPVDNSVFDLRNGMKINEAVEADHPQTEIAGNGYDHPFVLDQSGGNPIILSDPESGRQLSVTTTEPAVVLYTGNGLKGPYTLRGTKAGNYMGLCLETQKLPDSPRHTQFASAILKQGENFHSETKFSFTVQE</sequence>
<comment type="catalytic activity">
    <reaction evidence="1 8">
        <text>alpha-D-glucose = beta-D-glucose</text>
        <dbReference type="Rhea" id="RHEA:10264"/>
        <dbReference type="ChEBI" id="CHEBI:15903"/>
        <dbReference type="ChEBI" id="CHEBI:17925"/>
        <dbReference type="EC" id="5.1.3.3"/>
    </reaction>
</comment>
<proteinExistence type="inferred from homology"/>
<dbReference type="InterPro" id="IPR047215">
    <property type="entry name" value="Galactose_mutarotase-like"/>
</dbReference>
<organism evidence="9 10">
    <name type="scientific">Metaplanococcus flavidus</name>
    <dbReference type="NCBI Taxonomy" id="569883"/>
    <lineage>
        <taxon>Bacteria</taxon>
        <taxon>Bacillati</taxon>
        <taxon>Bacillota</taxon>
        <taxon>Bacilli</taxon>
        <taxon>Bacillales</taxon>
        <taxon>Caryophanaceae</taxon>
        <taxon>Metaplanococcus</taxon>
    </lineage>
</organism>
<dbReference type="NCBIfam" id="NF008277">
    <property type="entry name" value="PRK11055.1"/>
    <property type="match status" value="1"/>
</dbReference>
<keyword evidence="6 8" id="KW-0413">Isomerase</keyword>
<comment type="similarity">
    <text evidence="3 8">Belongs to the aldose epimerase family.</text>
</comment>
<name>A0ABW3L881_9BACL</name>
<evidence type="ECO:0000313" key="10">
    <source>
        <dbReference type="Proteomes" id="UP001597109"/>
    </source>
</evidence>
<dbReference type="GO" id="GO:0016853">
    <property type="term" value="F:isomerase activity"/>
    <property type="evidence" value="ECO:0007669"/>
    <property type="project" value="UniProtKB-KW"/>
</dbReference>
<dbReference type="PIRSF" id="PIRSF005096">
    <property type="entry name" value="GALM"/>
    <property type="match status" value="1"/>
</dbReference>
<evidence type="ECO:0000313" key="9">
    <source>
        <dbReference type="EMBL" id="MFD1030119.1"/>
    </source>
</evidence>
<dbReference type="RefSeq" id="WP_144840378.1">
    <property type="nucleotide sequence ID" value="NZ_JBHTKI010000003.1"/>
</dbReference>
<protein>
    <recommendedName>
        <fullName evidence="5 8">Aldose 1-epimerase</fullName>
        <ecNumber evidence="4 8">5.1.3.3</ecNumber>
    </recommendedName>
</protein>